<name>A0AAN9G8W0_9CAEN</name>
<dbReference type="GO" id="GO:0005737">
    <property type="term" value="C:cytoplasm"/>
    <property type="evidence" value="ECO:0007669"/>
    <property type="project" value="TreeGrafter"/>
</dbReference>
<accession>A0AAN9G8W0</accession>
<keyword evidence="6 8" id="KW-1133">Transmembrane helix</keyword>
<dbReference type="PANTHER" id="PTHR21461:SF69">
    <property type="entry name" value="GLYCOSYLTRANSFERASE FAMILY 92 PROTEIN"/>
    <property type="match status" value="1"/>
</dbReference>
<gene>
    <name evidence="10" type="ORF">V1264_003446</name>
</gene>
<dbReference type="Proteomes" id="UP001374579">
    <property type="component" value="Unassembled WGS sequence"/>
</dbReference>
<evidence type="ECO:0000313" key="10">
    <source>
        <dbReference type="EMBL" id="KAK7099287.1"/>
    </source>
</evidence>
<dbReference type="AlphaFoldDB" id="A0AAN9G8W0"/>
<evidence type="ECO:0000256" key="2">
    <source>
        <dbReference type="ARBA" id="ARBA00007647"/>
    </source>
</evidence>
<dbReference type="EC" id="2.4.1.-" evidence="8"/>
<reference evidence="10 11" key="1">
    <citation type="submission" date="2024-02" db="EMBL/GenBank/DDBJ databases">
        <title>Chromosome-scale genome assembly of the rough periwinkle Littorina saxatilis.</title>
        <authorList>
            <person name="De Jode A."/>
            <person name="Faria R."/>
            <person name="Formenti G."/>
            <person name="Sims Y."/>
            <person name="Smith T.P."/>
            <person name="Tracey A."/>
            <person name="Wood J.M.D."/>
            <person name="Zagrodzka Z.B."/>
            <person name="Johannesson K."/>
            <person name="Butlin R.K."/>
            <person name="Leder E.H."/>
        </authorList>
    </citation>
    <scope>NUCLEOTIDE SEQUENCE [LARGE SCALE GENOMIC DNA]</scope>
    <source>
        <strain evidence="10">Snail1</strain>
        <tissue evidence="10">Muscle</tissue>
    </source>
</reference>
<dbReference type="InterPro" id="IPR008166">
    <property type="entry name" value="Glyco_transf_92"/>
</dbReference>
<keyword evidence="3 8" id="KW-0328">Glycosyltransferase</keyword>
<dbReference type="PANTHER" id="PTHR21461">
    <property type="entry name" value="GLYCOSYLTRANSFERASE FAMILY 92 PROTEIN"/>
    <property type="match status" value="1"/>
</dbReference>
<feature type="compositionally biased region" description="Polar residues" evidence="9">
    <location>
        <begin position="214"/>
        <end position="223"/>
    </location>
</feature>
<sequence length="557" mass="62797">MFLWRPRVVSRLLLMVCVSVILIVIAFNSMLHASGSRSNAVYRDGLQRVMKSSRDVAQIMPPPRATTESSQHKPTLNPIHIPGTKISVLSAIHRHNFPRSGHHRVMLTGWVAREYRYADFVCCLRNTSWLEDRPSMQVRAAVYHMADIQQSSPAFSKLHHADAHYSCYIENDVTTIFNSISFSVVSCSEGYSESLEIERPEVPTKPFQRPRQFGNGTFNSSTEGKARGRSHRASRKKVPFVNDDVQSDGPRDLTVRLNDTWYNTGGQSHLKKKPNFKEHVTFSHIAACAGVVDFNFTTRKEAVVEWLEHLRLTAVMRVQLFHYNASDEVLAVLNFYESQGFLHAIPWNFSAQEVFAGHPAPPANWLTKKDASYSDCFHRLSGYTLILFTSIYQLIVPKQPGTDLHDVAWLMLHRAPKTAAITIPTEILLPSQCQEQGEGEGLGFVHNFSGKAFNSSYSYSWLVLPRRVAHVDHKDVFLIEDFEISEFSSDTVVAVSSVREPDTNITSLPLAMRDSQALDNLRSRVLRRMRCLTPGFSSASATDISQLLLSCLGDDLD</sequence>
<keyword evidence="4 8" id="KW-0808">Transferase</keyword>
<comment type="subcellular location">
    <subcellularLocation>
        <location evidence="1">Membrane</location>
        <topology evidence="1">Single-pass membrane protein</topology>
    </subcellularLocation>
</comment>
<keyword evidence="7 8" id="KW-0472">Membrane</keyword>
<dbReference type="GO" id="GO:0016757">
    <property type="term" value="F:glycosyltransferase activity"/>
    <property type="evidence" value="ECO:0007669"/>
    <property type="project" value="UniProtKB-UniRule"/>
</dbReference>
<evidence type="ECO:0000256" key="1">
    <source>
        <dbReference type="ARBA" id="ARBA00004167"/>
    </source>
</evidence>
<evidence type="ECO:0000256" key="7">
    <source>
        <dbReference type="ARBA" id="ARBA00023136"/>
    </source>
</evidence>
<comment type="caution">
    <text evidence="10">The sequence shown here is derived from an EMBL/GenBank/DDBJ whole genome shotgun (WGS) entry which is preliminary data.</text>
</comment>
<keyword evidence="11" id="KW-1185">Reference proteome</keyword>
<dbReference type="GO" id="GO:0016020">
    <property type="term" value="C:membrane"/>
    <property type="evidence" value="ECO:0007669"/>
    <property type="project" value="UniProtKB-SubCell"/>
</dbReference>
<feature type="region of interest" description="Disordered" evidence="9">
    <location>
        <begin position="205"/>
        <end position="237"/>
    </location>
</feature>
<feature type="compositionally biased region" description="Basic residues" evidence="9">
    <location>
        <begin position="227"/>
        <end position="237"/>
    </location>
</feature>
<evidence type="ECO:0000256" key="4">
    <source>
        <dbReference type="ARBA" id="ARBA00022679"/>
    </source>
</evidence>
<evidence type="ECO:0000256" key="9">
    <source>
        <dbReference type="SAM" id="MobiDB-lite"/>
    </source>
</evidence>
<evidence type="ECO:0000256" key="8">
    <source>
        <dbReference type="RuleBase" id="RU366017"/>
    </source>
</evidence>
<comment type="similarity">
    <text evidence="2 8">Belongs to the glycosyltransferase 92 family.</text>
</comment>
<keyword evidence="5 8" id="KW-0812">Transmembrane</keyword>
<evidence type="ECO:0000313" key="11">
    <source>
        <dbReference type="Proteomes" id="UP001374579"/>
    </source>
</evidence>
<evidence type="ECO:0000256" key="5">
    <source>
        <dbReference type="ARBA" id="ARBA00022692"/>
    </source>
</evidence>
<proteinExistence type="inferred from homology"/>
<evidence type="ECO:0000256" key="3">
    <source>
        <dbReference type="ARBA" id="ARBA00022676"/>
    </source>
</evidence>
<organism evidence="10 11">
    <name type="scientific">Littorina saxatilis</name>
    <dbReference type="NCBI Taxonomy" id="31220"/>
    <lineage>
        <taxon>Eukaryota</taxon>
        <taxon>Metazoa</taxon>
        <taxon>Spiralia</taxon>
        <taxon>Lophotrochozoa</taxon>
        <taxon>Mollusca</taxon>
        <taxon>Gastropoda</taxon>
        <taxon>Caenogastropoda</taxon>
        <taxon>Littorinimorpha</taxon>
        <taxon>Littorinoidea</taxon>
        <taxon>Littorinidae</taxon>
        <taxon>Littorina</taxon>
    </lineage>
</organism>
<feature type="transmembrane region" description="Helical" evidence="8">
    <location>
        <begin position="12"/>
        <end position="31"/>
    </location>
</feature>
<dbReference type="Pfam" id="PF01697">
    <property type="entry name" value="Glyco_transf_92"/>
    <property type="match status" value="1"/>
</dbReference>
<dbReference type="EMBL" id="JBAMIC010000012">
    <property type="protein sequence ID" value="KAK7099287.1"/>
    <property type="molecule type" value="Genomic_DNA"/>
</dbReference>
<evidence type="ECO:0000256" key="6">
    <source>
        <dbReference type="ARBA" id="ARBA00022989"/>
    </source>
</evidence>
<protein>
    <recommendedName>
        <fullName evidence="8">Glycosyltransferase family 92 protein</fullName>
        <ecNumber evidence="8">2.4.1.-</ecNumber>
    </recommendedName>
</protein>